<feature type="transmembrane region" description="Helical" evidence="2">
    <location>
        <begin position="287"/>
        <end position="304"/>
    </location>
</feature>
<dbReference type="EMBL" id="VUJU01000212">
    <property type="protein sequence ID" value="KAF0772118.1"/>
    <property type="molecule type" value="Genomic_DNA"/>
</dbReference>
<evidence type="ECO:0000313" key="3">
    <source>
        <dbReference type="EMBL" id="KAF0772118.1"/>
    </source>
</evidence>
<comment type="similarity">
    <text evidence="1">Belongs to the short-chain dehydrogenases/reductases (SDR) family.</text>
</comment>
<comment type="caution">
    <text evidence="3">The sequence shown here is derived from an EMBL/GenBank/DDBJ whole genome shotgun (WGS) entry which is preliminary data.</text>
</comment>
<dbReference type="Pfam" id="PF00106">
    <property type="entry name" value="adh_short"/>
    <property type="match status" value="1"/>
</dbReference>
<keyword evidence="2" id="KW-1133">Transmembrane helix</keyword>
<gene>
    <name evidence="3" type="ORF">FWK35_00000013</name>
</gene>
<name>A0A6G0ZLU7_APHCR</name>
<keyword evidence="2" id="KW-0812">Transmembrane</keyword>
<dbReference type="PRINTS" id="PR00081">
    <property type="entry name" value="GDHRDH"/>
</dbReference>
<dbReference type="PANTHER" id="PTHR44269">
    <property type="entry name" value="DEHYDROGENASE/REDUCTASE SDR FAMILY MEMBER 7-RELATED"/>
    <property type="match status" value="1"/>
</dbReference>
<keyword evidence="4" id="KW-1185">Reference proteome</keyword>
<feature type="transmembrane region" description="Helical" evidence="2">
    <location>
        <begin position="6"/>
        <end position="24"/>
    </location>
</feature>
<evidence type="ECO:0000256" key="2">
    <source>
        <dbReference type="SAM" id="Phobius"/>
    </source>
</evidence>
<accession>A0A6G0ZLU7</accession>
<evidence type="ECO:0000313" key="4">
    <source>
        <dbReference type="Proteomes" id="UP000478052"/>
    </source>
</evidence>
<dbReference type="InterPro" id="IPR036291">
    <property type="entry name" value="NAD(P)-bd_dom_sf"/>
</dbReference>
<dbReference type="PANTHER" id="PTHR44269:SF1">
    <property type="entry name" value="DEHYDROGENASE_REDUCTASE SDR FAMILY MEMBER 7"/>
    <property type="match status" value="1"/>
</dbReference>
<dbReference type="Proteomes" id="UP000478052">
    <property type="component" value="Unassembled WGS sequence"/>
</dbReference>
<dbReference type="InterPro" id="IPR053011">
    <property type="entry name" value="SDR_family_member_7"/>
</dbReference>
<dbReference type="AlphaFoldDB" id="A0A6G0ZLU7"/>
<keyword evidence="2" id="KW-0472">Membrane</keyword>
<sequence>MGFLNFIGLIVVLKFLVYFVLFFTSDTDLELWFYDKFKRNLDSFKGKVVWITGASSGIGEQIALNLSKYGAKLILSARNKDKLYQVKNRCIDLSEGKLTANDILVLPMDVTHISKHNSLFDNVINHFGKLDILINNAGRSQRAIWEDIEIGVDQELFDLNVFSVINLSRIVVRYFNQVGHGQLVATSSIAGIIPAPFSASYDATKHALHGYLGALRLEKLHTNIHITLLCPGPVFTNFLKESFTGRPGEKYGLTHSPTDNRMSAERCAHLSCVAIANKLKESWMAKFPFILILYFSIYCPVLAYKKGKAMIFYELIGYKTINKLRDNQ</sequence>
<evidence type="ECO:0000256" key="1">
    <source>
        <dbReference type="RuleBase" id="RU000363"/>
    </source>
</evidence>
<proteinExistence type="inferred from homology"/>
<dbReference type="SUPFAM" id="SSF51735">
    <property type="entry name" value="NAD(P)-binding Rossmann-fold domains"/>
    <property type="match status" value="1"/>
</dbReference>
<dbReference type="PRINTS" id="PR00080">
    <property type="entry name" value="SDRFAMILY"/>
</dbReference>
<dbReference type="Gene3D" id="3.40.50.720">
    <property type="entry name" value="NAD(P)-binding Rossmann-like Domain"/>
    <property type="match status" value="1"/>
</dbReference>
<organism evidence="3 4">
    <name type="scientific">Aphis craccivora</name>
    <name type="common">Cowpea aphid</name>
    <dbReference type="NCBI Taxonomy" id="307492"/>
    <lineage>
        <taxon>Eukaryota</taxon>
        <taxon>Metazoa</taxon>
        <taxon>Ecdysozoa</taxon>
        <taxon>Arthropoda</taxon>
        <taxon>Hexapoda</taxon>
        <taxon>Insecta</taxon>
        <taxon>Pterygota</taxon>
        <taxon>Neoptera</taxon>
        <taxon>Paraneoptera</taxon>
        <taxon>Hemiptera</taxon>
        <taxon>Sternorrhyncha</taxon>
        <taxon>Aphidomorpha</taxon>
        <taxon>Aphidoidea</taxon>
        <taxon>Aphididae</taxon>
        <taxon>Aphidini</taxon>
        <taxon>Aphis</taxon>
        <taxon>Aphis</taxon>
    </lineage>
</organism>
<dbReference type="OrthoDB" id="47007at2759"/>
<reference evidence="3 4" key="1">
    <citation type="submission" date="2019-08" db="EMBL/GenBank/DDBJ databases">
        <title>Whole genome of Aphis craccivora.</title>
        <authorList>
            <person name="Voronova N.V."/>
            <person name="Shulinski R.S."/>
            <person name="Bandarenka Y.V."/>
            <person name="Zhorov D.G."/>
            <person name="Warner D."/>
        </authorList>
    </citation>
    <scope>NUCLEOTIDE SEQUENCE [LARGE SCALE GENOMIC DNA]</scope>
    <source>
        <strain evidence="3">180601</strain>
        <tissue evidence="3">Whole Body</tissue>
    </source>
</reference>
<protein>
    <submittedName>
        <fullName evidence="3">Dehydrogenase/reductase SDR family member 7</fullName>
    </submittedName>
</protein>
<dbReference type="InterPro" id="IPR002347">
    <property type="entry name" value="SDR_fam"/>
</dbReference>